<dbReference type="AlphaFoldDB" id="A0A1B2DI31"/>
<gene>
    <name evidence="1" type="ORF">BBD42_13570</name>
</gene>
<reference evidence="1" key="1">
    <citation type="submission" date="2016-08" db="EMBL/GenBank/DDBJ databases">
        <title>Complete Genome Seqeunce of Paenibacillus sp. BIHB 4019 from tea rhizoplane.</title>
        <authorList>
            <person name="Thakur R."/>
            <person name="Swarnkar M.K."/>
            <person name="Gulati A."/>
        </authorList>
    </citation>
    <scope>NUCLEOTIDE SEQUENCE [LARGE SCALE GENOMIC DNA]</scope>
    <source>
        <strain evidence="1">BIHB4019</strain>
    </source>
</reference>
<name>A0A1B2DI31_9BACL</name>
<protein>
    <submittedName>
        <fullName evidence="1">Uncharacterized protein</fullName>
    </submittedName>
</protein>
<organism evidence="1">
    <name type="scientific">Paenibacillus sp. BIHB 4019</name>
    <dbReference type="NCBI Taxonomy" id="1870819"/>
    <lineage>
        <taxon>Bacteria</taxon>
        <taxon>Bacillati</taxon>
        <taxon>Bacillota</taxon>
        <taxon>Bacilli</taxon>
        <taxon>Bacillales</taxon>
        <taxon>Paenibacillaceae</taxon>
        <taxon>Paenibacillus</taxon>
    </lineage>
</organism>
<dbReference type="EMBL" id="CP016808">
    <property type="protein sequence ID" value="ANY67390.1"/>
    <property type="molecule type" value="Genomic_DNA"/>
</dbReference>
<sequence length="167" mass="19891">MDFRLSIGFDLPREDLRKIFYDMIRDALILELNIYEAEISDWSDAQQVSISCTYFSLSIDLDDEEEYLERFREMNLEAYGVDTNVLVNIQFITRTFDIGWLKLLEMIGKLLNINDRDLILEDDSTYPLLKRIKGSLLINSNLDEYRTWYMTKEKLALLNKPYLEEDF</sequence>
<proteinExistence type="predicted"/>
<accession>A0A1B2DI31</accession>
<evidence type="ECO:0000313" key="1">
    <source>
        <dbReference type="EMBL" id="ANY67390.1"/>
    </source>
</evidence>
<dbReference type="RefSeq" id="WP_099518593.1">
    <property type="nucleotide sequence ID" value="NZ_CP016808.1"/>
</dbReference>